<evidence type="ECO:0000313" key="3">
    <source>
        <dbReference type="Proteomes" id="UP001524318"/>
    </source>
</evidence>
<dbReference type="Proteomes" id="UP001524318">
    <property type="component" value="Unassembled WGS sequence"/>
</dbReference>
<evidence type="ECO:0008006" key="4">
    <source>
        <dbReference type="Google" id="ProtNLM"/>
    </source>
</evidence>
<feature type="transmembrane region" description="Helical" evidence="1">
    <location>
        <begin position="290"/>
        <end position="308"/>
    </location>
</feature>
<keyword evidence="1" id="KW-0472">Membrane</keyword>
<keyword evidence="1" id="KW-0812">Transmembrane</keyword>
<feature type="transmembrane region" description="Helical" evidence="1">
    <location>
        <begin position="143"/>
        <end position="165"/>
    </location>
</feature>
<feature type="transmembrane region" description="Helical" evidence="1">
    <location>
        <begin position="107"/>
        <end position="131"/>
    </location>
</feature>
<keyword evidence="1" id="KW-1133">Transmembrane helix</keyword>
<protein>
    <recommendedName>
        <fullName evidence="4">Integral membrane protein</fullName>
    </recommendedName>
</protein>
<organism evidence="2 3">
    <name type="scientific">Pseudarthrobacter humi</name>
    <dbReference type="NCBI Taxonomy" id="2952523"/>
    <lineage>
        <taxon>Bacteria</taxon>
        <taxon>Bacillati</taxon>
        <taxon>Actinomycetota</taxon>
        <taxon>Actinomycetes</taxon>
        <taxon>Micrococcales</taxon>
        <taxon>Micrococcaceae</taxon>
        <taxon>Pseudarthrobacter</taxon>
    </lineage>
</organism>
<feature type="transmembrane region" description="Helical" evidence="1">
    <location>
        <begin position="172"/>
        <end position="189"/>
    </location>
</feature>
<feature type="transmembrane region" description="Helical" evidence="1">
    <location>
        <begin position="79"/>
        <end position="100"/>
    </location>
</feature>
<dbReference type="EMBL" id="JANCLV010000015">
    <property type="protein sequence ID" value="MCP9001549.1"/>
    <property type="molecule type" value="Genomic_DNA"/>
</dbReference>
<dbReference type="RefSeq" id="WP_254752321.1">
    <property type="nucleotide sequence ID" value="NZ_JANCLV010000015.1"/>
</dbReference>
<feature type="transmembrane region" description="Helical" evidence="1">
    <location>
        <begin position="27"/>
        <end position="47"/>
    </location>
</feature>
<name>A0ABT1LTW9_9MICC</name>
<feature type="transmembrane region" description="Helical" evidence="1">
    <location>
        <begin position="234"/>
        <end position="257"/>
    </location>
</feature>
<evidence type="ECO:0000313" key="2">
    <source>
        <dbReference type="EMBL" id="MCP9001549.1"/>
    </source>
</evidence>
<comment type="caution">
    <text evidence="2">The sequence shown here is derived from an EMBL/GenBank/DDBJ whole genome shotgun (WGS) entry which is preliminary data.</text>
</comment>
<gene>
    <name evidence="2" type="ORF">NFC73_17710</name>
</gene>
<proteinExistence type="predicted"/>
<evidence type="ECO:0000256" key="1">
    <source>
        <dbReference type="SAM" id="Phobius"/>
    </source>
</evidence>
<accession>A0ABT1LTW9</accession>
<sequence>MSHLNHNQAARPAPGAEMPPHAIGKDVALALLVGLLAGLLGLAPWLVTGAQLPPQNLWGAEVLPQQMPLSLLPLSQYELTTLVALMTAGGAAAGLAVRLWSPARRRLVVWCTAGGVLAVQATATVQAFSVLAGGLAGGTASGVYFAGLLAGVIAAIAASIVALLLGSAKSRALAALAIGLVAVPIGSWVGEWAGNLAGAGNVSPAVLTLLRWLPAILVGVALAWCGLRPARRAFVWLVNLAALWVVPALFISVNYVLGTRLPERDPQEMALMIRQILAATLGPDGGAGPTVLLALTIGLAGSAAQEFVRRRRRR</sequence>
<keyword evidence="3" id="KW-1185">Reference proteome</keyword>
<feature type="transmembrane region" description="Helical" evidence="1">
    <location>
        <begin position="209"/>
        <end position="227"/>
    </location>
</feature>
<reference evidence="2 3" key="1">
    <citation type="submission" date="2022-06" db="EMBL/GenBank/DDBJ databases">
        <title>Pseudarthrobacter sp. strain RMG13 Genome sequencing and assembly.</title>
        <authorList>
            <person name="Kim I."/>
        </authorList>
    </citation>
    <scope>NUCLEOTIDE SEQUENCE [LARGE SCALE GENOMIC DNA]</scope>
    <source>
        <strain evidence="2 3">RMG13</strain>
    </source>
</reference>